<feature type="coiled-coil region" evidence="10">
    <location>
        <begin position="126"/>
        <end position="153"/>
    </location>
</feature>
<sequence length="772" mass="88482">MKFGKEFASQMVPEWQEAYMDYNHLKKLLKEILGIIDRKASALPSQEKANLNRRLTLYRAFSGLNRRSSSVVVDEEAEILINAERSSDFASALEQYQSTLINPSEEGADEELAFFKSLDHEFQKALNFYKTKVEDAKEEADGLSRQMDAIIALRVAVDCPLGGDSSTSGMETIDILSSVSSSTNKGRLASIGENEGFNGSKKDASILEGGRHRKPPRQSNGGGTKYKPPSLDVLDHVKINCDSQTPLETLKHVLMTSEPEAFSKVELKKAEEIMKQAFIEFHKELRLLKNFSFLNQLALSKILKKYDKITSRNASKFYLQISDRSYHGICEEVNKLLAKVETVFVKHFSNGNRREGMKFLRPSRKIERHRITFFLGLFTGCTIALVAAVVIAVHARDILNSEGRNQYMDNIYPLYSLFLYVVLHMIMLSGDIFFWRRFRVNYAFIFNMKTGTELGYRELLLVASGLSVLALAATLSNLDMDMNPDTRSFAAITELVPLVLLIMVFLITFCPFDVVYRPSRFLILNCGWRCLCAPLYKVTLPDFFFADQLTSQVQAMRSLVYYACYYGWGDYKMRTHKCLDSDVYEVVYIAIAIIPYWSRFLQSFRRYYEEKDSMQAINGLKYMSTIVALVMRTSYDMYKGWNLKVLAALTSTIATVYNTYWDLVIDWGLLRRDSKNAWLRDKLVIPQHRVYFVAMVVNVILRFVWMQVVLDINEAPFVHKKAFVSLVASLEIVRRGIWNFFRDLQKTAVPDLIIPAERGGENQTTLHDDAYN</sequence>
<dbReference type="Proteomes" id="UP001454036">
    <property type="component" value="Unassembled WGS sequence"/>
</dbReference>
<dbReference type="Pfam" id="PF03105">
    <property type="entry name" value="SPX"/>
    <property type="match status" value="1"/>
</dbReference>
<comment type="caution">
    <text evidence="15">The sequence shown here is derived from an EMBL/GenBank/DDBJ whole genome shotgun (WGS) entry which is preliminary data.</text>
</comment>
<keyword evidence="4" id="KW-1003">Cell membrane</keyword>
<dbReference type="AlphaFoldDB" id="A0AAV3QEW3"/>
<feature type="domain" description="EXS" evidence="13">
    <location>
        <begin position="579"/>
        <end position="772"/>
    </location>
</feature>
<feature type="transmembrane region" description="Helical" evidence="12">
    <location>
        <begin position="371"/>
        <end position="394"/>
    </location>
</feature>
<keyword evidence="6 12" id="KW-0812">Transmembrane</keyword>
<organism evidence="15 16">
    <name type="scientific">Lithospermum erythrorhizon</name>
    <name type="common">Purple gromwell</name>
    <name type="synonym">Lithospermum officinale var. erythrorhizon</name>
    <dbReference type="NCBI Taxonomy" id="34254"/>
    <lineage>
        <taxon>Eukaryota</taxon>
        <taxon>Viridiplantae</taxon>
        <taxon>Streptophyta</taxon>
        <taxon>Embryophyta</taxon>
        <taxon>Tracheophyta</taxon>
        <taxon>Spermatophyta</taxon>
        <taxon>Magnoliopsida</taxon>
        <taxon>eudicotyledons</taxon>
        <taxon>Gunneridae</taxon>
        <taxon>Pentapetalae</taxon>
        <taxon>asterids</taxon>
        <taxon>lamiids</taxon>
        <taxon>Boraginales</taxon>
        <taxon>Boraginaceae</taxon>
        <taxon>Boraginoideae</taxon>
        <taxon>Lithospermeae</taxon>
        <taxon>Lithospermum</taxon>
    </lineage>
</organism>
<feature type="transmembrane region" description="Helical" evidence="12">
    <location>
        <begin position="414"/>
        <end position="435"/>
    </location>
</feature>
<gene>
    <name evidence="15" type="ORF">LIER_18633</name>
</gene>
<dbReference type="GO" id="GO:0016036">
    <property type="term" value="P:cellular response to phosphate starvation"/>
    <property type="evidence" value="ECO:0007669"/>
    <property type="project" value="TreeGrafter"/>
</dbReference>
<accession>A0AAV3QEW3</accession>
<keyword evidence="3" id="KW-0813">Transport</keyword>
<keyword evidence="5" id="KW-0592">Phosphate transport</keyword>
<dbReference type="Pfam" id="PF03124">
    <property type="entry name" value="EXS"/>
    <property type="match status" value="1"/>
</dbReference>
<dbReference type="GO" id="GO:0000822">
    <property type="term" value="F:inositol hexakisphosphate binding"/>
    <property type="evidence" value="ECO:0007669"/>
    <property type="project" value="TreeGrafter"/>
</dbReference>
<feature type="transmembrane region" description="Helical" evidence="12">
    <location>
        <begin position="645"/>
        <end position="669"/>
    </location>
</feature>
<evidence type="ECO:0000256" key="9">
    <source>
        <dbReference type="ARBA" id="ARBA00043939"/>
    </source>
</evidence>
<dbReference type="InterPro" id="IPR004342">
    <property type="entry name" value="EXS_C"/>
</dbReference>
<feature type="domain" description="SPX" evidence="14">
    <location>
        <begin position="1"/>
        <end position="320"/>
    </location>
</feature>
<dbReference type="GO" id="GO:0005886">
    <property type="term" value="C:plasma membrane"/>
    <property type="evidence" value="ECO:0007669"/>
    <property type="project" value="UniProtKB-SubCell"/>
</dbReference>
<evidence type="ECO:0000256" key="6">
    <source>
        <dbReference type="ARBA" id="ARBA00022692"/>
    </source>
</evidence>
<evidence type="ECO:0000256" key="12">
    <source>
        <dbReference type="SAM" id="Phobius"/>
    </source>
</evidence>
<keyword evidence="8 12" id="KW-0472">Membrane</keyword>
<proteinExistence type="inferred from homology"/>
<keyword evidence="16" id="KW-1185">Reference proteome</keyword>
<dbReference type="GO" id="GO:0006817">
    <property type="term" value="P:phosphate ion transport"/>
    <property type="evidence" value="ECO:0007669"/>
    <property type="project" value="UniProtKB-KW"/>
</dbReference>
<feature type="transmembrane region" description="Helical" evidence="12">
    <location>
        <begin position="495"/>
        <end position="516"/>
    </location>
</feature>
<evidence type="ECO:0000313" key="15">
    <source>
        <dbReference type="EMBL" id="GAA0162569.1"/>
    </source>
</evidence>
<dbReference type="PANTHER" id="PTHR10783">
    <property type="entry name" value="XENOTROPIC AND POLYTROPIC RETROVIRUS RECEPTOR 1-RELATED"/>
    <property type="match status" value="1"/>
</dbReference>
<evidence type="ECO:0000256" key="8">
    <source>
        <dbReference type="ARBA" id="ARBA00023136"/>
    </source>
</evidence>
<evidence type="ECO:0000313" key="16">
    <source>
        <dbReference type="Proteomes" id="UP001454036"/>
    </source>
</evidence>
<evidence type="ECO:0000259" key="14">
    <source>
        <dbReference type="PROSITE" id="PS51382"/>
    </source>
</evidence>
<protein>
    <submittedName>
        <fullName evidence="15">Secondary carrier transporter</fullName>
    </submittedName>
</protein>
<feature type="transmembrane region" description="Helical" evidence="12">
    <location>
        <begin position="690"/>
        <end position="710"/>
    </location>
</feature>
<keyword evidence="10" id="KW-0175">Coiled coil</keyword>
<evidence type="ECO:0000256" key="1">
    <source>
        <dbReference type="ARBA" id="ARBA00004651"/>
    </source>
</evidence>
<dbReference type="GO" id="GO:0005802">
    <property type="term" value="C:trans-Golgi network"/>
    <property type="evidence" value="ECO:0007669"/>
    <property type="project" value="TreeGrafter"/>
</dbReference>
<name>A0AAV3QEW3_LITER</name>
<evidence type="ECO:0000256" key="3">
    <source>
        <dbReference type="ARBA" id="ARBA00022448"/>
    </source>
</evidence>
<evidence type="ECO:0000256" key="2">
    <source>
        <dbReference type="ARBA" id="ARBA00009665"/>
    </source>
</evidence>
<dbReference type="CDD" id="cd14476">
    <property type="entry name" value="SPX_PHO1_like"/>
    <property type="match status" value="1"/>
</dbReference>
<dbReference type="PROSITE" id="PS51380">
    <property type="entry name" value="EXS"/>
    <property type="match status" value="1"/>
</dbReference>
<keyword evidence="7 12" id="KW-1133">Transmembrane helix</keyword>
<evidence type="ECO:0000256" key="10">
    <source>
        <dbReference type="SAM" id="Coils"/>
    </source>
</evidence>
<evidence type="ECO:0000256" key="4">
    <source>
        <dbReference type="ARBA" id="ARBA00022475"/>
    </source>
</evidence>
<dbReference type="InterPro" id="IPR004331">
    <property type="entry name" value="SPX_dom"/>
</dbReference>
<evidence type="ECO:0000259" key="13">
    <source>
        <dbReference type="PROSITE" id="PS51380"/>
    </source>
</evidence>
<dbReference type="PROSITE" id="PS51382">
    <property type="entry name" value="SPX"/>
    <property type="match status" value="1"/>
</dbReference>
<comment type="subcellular location">
    <subcellularLocation>
        <location evidence="1">Cell membrane</location>
        <topology evidence="1">Multi-pass membrane protein</topology>
    </subcellularLocation>
</comment>
<dbReference type="EMBL" id="BAABME010004496">
    <property type="protein sequence ID" value="GAA0162569.1"/>
    <property type="molecule type" value="Genomic_DNA"/>
</dbReference>
<comment type="similarity">
    <text evidence="2">Belongs to the SYG1 (TC 2.A.94) family.</text>
</comment>
<evidence type="ECO:0000256" key="11">
    <source>
        <dbReference type="SAM" id="MobiDB-lite"/>
    </source>
</evidence>
<evidence type="ECO:0000256" key="7">
    <source>
        <dbReference type="ARBA" id="ARBA00022989"/>
    </source>
</evidence>
<reference evidence="15 16" key="1">
    <citation type="submission" date="2024-01" db="EMBL/GenBank/DDBJ databases">
        <title>The complete chloroplast genome sequence of Lithospermum erythrorhizon: insights into the phylogenetic relationship among Boraginaceae species and the maternal lineages of purple gromwells.</title>
        <authorList>
            <person name="Okada T."/>
            <person name="Watanabe K."/>
        </authorList>
    </citation>
    <scope>NUCLEOTIDE SEQUENCE [LARGE SCALE GENOMIC DNA]</scope>
</reference>
<feature type="transmembrane region" description="Helical" evidence="12">
    <location>
        <begin position="456"/>
        <end position="475"/>
    </location>
</feature>
<dbReference type="InterPro" id="IPR034092">
    <property type="entry name" value="PHO1_SPX"/>
</dbReference>
<comment type="function">
    <text evidence="9">May transport inorganic phosphate (Pi).</text>
</comment>
<dbReference type="PANTHER" id="PTHR10783:SF124">
    <property type="entry name" value="PHOSPHATE TRANSPORTER PHO1 HOMOLOG 9"/>
    <property type="match status" value="1"/>
</dbReference>
<feature type="region of interest" description="Disordered" evidence="11">
    <location>
        <begin position="185"/>
        <end position="229"/>
    </location>
</feature>
<evidence type="ECO:0000256" key="5">
    <source>
        <dbReference type="ARBA" id="ARBA00022592"/>
    </source>
</evidence>